<dbReference type="EMBL" id="NIBG01000009">
    <property type="protein sequence ID" value="PAB59081.1"/>
    <property type="molecule type" value="Genomic_DNA"/>
</dbReference>
<keyword evidence="8" id="KW-1185">Reference proteome</keyword>
<dbReference type="Proteomes" id="UP000216024">
    <property type="component" value="Unassembled WGS sequence"/>
</dbReference>
<reference evidence="7 8" key="1">
    <citation type="submission" date="2017-06" db="EMBL/GenBank/DDBJ databases">
        <title>Draft genome sequence of anaerobic fermentative bacterium Anaeromicrobium sediminis DY2726D isolated from West Pacific Ocean sediments.</title>
        <authorList>
            <person name="Zeng X."/>
        </authorList>
    </citation>
    <scope>NUCLEOTIDE SEQUENCE [LARGE SCALE GENOMIC DNA]</scope>
    <source>
        <strain evidence="7 8">DY2726D</strain>
    </source>
</reference>
<evidence type="ECO:0000256" key="4">
    <source>
        <dbReference type="ARBA" id="ARBA00022989"/>
    </source>
</evidence>
<evidence type="ECO:0000313" key="7">
    <source>
        <dbReference type="EMBL" id="PAB59081.1"/>
    </source>
</evidence>
<evidence type="ECO:0000313" key="8">
    <source>
        <dbReference type="Proteomes" id="UP000216024"/>
    </source>
</evidence>
<dbReference type="GO" id="GO:0005886">
    <property type="term" value="C:plasma membrane"/>
    <property type="evidence" value="ECO:0007669"/>
    <property type="project" value="UniProtKB-ARBA"/>
</dbReference>
<accession>A0A267MHM7</accession>
<feature type="transmembrane region" description="Helical" evidence="6">
    <location>
        <begin position="246"/>
        <end position="262"/>
    </location>
</feature>
<keyword evidence="5 6" id="KW-0472">Membrane</keyword>
<protein>
    <submittedName>
        <fullName evidence="7">Cobalt permease</fullName>
    </submittedName>
</protein>
<evidence type="ECO:0000256" key="2">
    <source>
        <dbReference type="ARBA" id="ARBA00022475"/>
    </source>
</evidence>
<comment type="subcellular location">
    <subcellularLocation>
        <location evidence="1">Membrane</location>
        <topology evidence="1">Multi-pass membrane protein</topology>
    </subcellularLocation>
</comment>
<dbReference type="Pfam" id="PF02361">
    <property type="entry name" value="CbiQ"/>
    <property type="match status" value="1"/>
</dbReference>
<organism evidence="7 8">
    <name type="scientific">Anaeromicrobium sediminis</name>
    <dbReference type="NCBI Taxonomy" id="1478221"/>
    <lineage>
        <taxon>Bacteria</taxon>
        <taxon>Bacillati</taxon>
        <taxon>Bacillota</taxon>
        <taxon>Clostridia</taxon>
        <taxon>Peptostreptococcales</taxon>
        <taxon>Thermotaleaceae</taxon>
        <taxon>Anaeromicrobium</taxon>
    </lineage>
</organism>
<dbReference type="PANTHER" id="PTHR34857:SF2">
    <property type="entry name" value="SLL0384 PROTEIN"/>
    <property type="match status" value="1"/>
</dbReference>
<dbReference type="OrthoDB" id="8585740at2"/>
<dbReference type="AlphaFoldDB" id="A0A267MHM7"/>
<dbReference type="PANTHER" id="PTHR34857">
    <property type="entry name" value="SLL0384 PROTEIN"/>
    <property type="match status" value="1"/>
</dbReference>
<sequence length="264" mass="31047">MNEKWLLEKDDYVPKKERDTYIDKSILSFLKILSRIRSVKNRDKVFYRIDPVLKVIFTILNILFISLSRNFTYLFILDIYVIISILLMDSEDRKKIMSISFIFPIVTLIMLIPSMMKGNIYNSLLLFQRIILSVLFANILSYSTQWTHISRTLKLLFVPDIFIWVMEIGLKYIILLGEYSTSLLYALKLRSIGKNQDKQGSISRIMGNLFLKSYRMSQDLSSAMECRGFVGEYKVSIEFKLKNIDYIYGLINIIIIVLFVILNY</sequence>
<proteinExistence type="predicted"/>
<evidence type="ECO:0000256" key="3">
    <source>
        <dbReference type="ARBA" id="ARBA00022692"/>
    </source>
</evidence>
<keyword evidence="2" id="KW-1003">Cell membrane</keyword>
<comment type="caution">
    <text evidence="7">The sequence shown here is derived from an EMBL/GenBank/DDBJ whole genome shotgun (WGS) entry which is preliminary data.</text>
</comment>
<evidence type="ECO:0000256" key="1">
    <source>
        <dbReference type="ARBA" id="ARBA00004141"/>
    </source>
</evidence>
<dbReference type="RefSeq" id="WP_095133811.1">
    <property type="nucleotide sequence ID" value="NZ_NIBG01000009.1"/>
</dbReference>
<feature type="transmembrane region" description="Helical" evidence="6">
    <location>
        <begin position="96"/>
        <end position="114"/>
    </location>
</feature>
<dbReference type="InterPro" id="IPR003339">
    <property type="entry name" value="ABC/ECF_trnsptr_transmembrane"/>
</dbReference>
<keyword evidence="4 6" id="KW-1133">Transmembrane helix</keyword>
<feature type="transmembrane region" description="Helical" evidence="6">
    <location>
        <begin position="155"/>
        <end position="175"/>
    </location>
</feature>
<feature type="transmembrane region" description="Helical" evidence="6">
    <location>
        <begin position="71"/>
        <end position="89"/>
    </location>
</feature>
<keyword evidence="3 6" id="KW-0812">Transmembrane</keyword>
<evidence type="ECO:0000256" key="6">
    <source>
        <dbReference type="SAM" id="Phobius"/>
    </source>
</evidence>
<feature type="transmembrane region" description="Helical" evidence="6">
    <location>
        <begin position="120"/>
        <end position="143"/>
    </location>
</feature>
<dbReference type="CDD" id="cd16914">
    <property type="entry name" value="EcfT"/>
    <property type="match status" value="1"/>
</dbReference>
<feature type="transmembrane region" description="Helical" evidence="6">
    <location>
        <begin position="45"/>
        <end position="65"/>
    </location>
</feature>
<gene>
    <name evidence="7" type="ORF">CCE28_11215</name>
</gene>
<dbReference type="InterPro" id="IPR051611">
    <property type="entry name" value="ECF_transporter_component"/>
</dbReference>
<evidence type="ECO:0000256" key="5">
    <source>
        <dbReference type="ARBA" id="ARBA00023136"/>
    </source>
</evidence>
<name>A0A267MHM7_9FIRM</name>